<dbReference type="AlphaFoldDB" id="A0AAF0J6T9"/>
<evidence type="ECO:0000256" key="1">
    <source>
        <dbReference type="ARBA" id="ARBA00004141"/>
    </source>
</evidence>
<accession>A0AAF0J6T9</accession>
<dbReference type="Proteomes" id="UP001219933">
    <property type="component" value="Chromosome 3"/>
</dbReference>
<feature type="transmembrane region" description="Helical" evidence="8">
    <location>
        <begin position="205"/>
        <end position="227"/>
    </location>
</feature>
<keyword evidence="10" id="KW-1185">Reference proteome</keyword>
<evidence type="ECO:0000256" key="2">
    <source>
        <dbReference type="ARBA" id="ARBA00006939"/>
    </source>
</evidence>
<protein>
    <recommendedName>
        <fullName evidence="11">Zinc-regulated transporter 1</fullName>
    </recommendedName>
</protein>
<evidence type="ECO:0008006" key="11">
    <source>
        <dbReference type="Google" id="ProtNLM"/>
    </source>
</evidence>
<evidence type="ECO:0000256" key="8">
    <source>
        <dbReference type="RuleBase" id="RU362088"/>
    </source>
</evidence>
<evidence type="ECO:0000256" key="5">
    <source>
        <dbReference type="ARBA" id="ARBA00022989"/>
    </source>
</evidence>
<feature type="transmembrane region" description="Helical" evidence="8">
    <location>
        <begin position="20"/>
        <end position="41"/>
    </location>
</feature>
<reference evidence="9" key="1">
    <citation type="submission" date="2023-03" db="EMBL/GenBank/DDBJ databases">
        <title>Mating type loci evolution in Malassezia.</title>
        <authorList>
            <person name="Coelho M.A."/>
        </authorList>
    </citation>
    <scope>NUCLEOTIDE SEQUENCE</scope>
    <source>
        <strain evidence="9">CBS 11721</strain>
    </source>
</reference>
<comment type="similarity">
    <text evidence="2 8">Belongs to the ZIP transporter (TC 2.A.5) family.</text>
</comment>
<evidence type="ECO:0000256" key="6">
    <source>
        <dbReference type="ARBA" id="ARBA00023065"/>
    </source>
</evidence>
<keyword evidence="3 8" id="KW-0813">Transport</keyword>
<dbReference type="PANTHER" id="PTHR11040:SF32">
    <property type="entry name" value="ZINC-REGULATED TRANSPORTER 1"/>
    <property type="match status" value="1"/>
</dbReference>
<feature type="transmembrane region" description="Helical" evidence="8">
    <location>
        <begin position="342"/>
        <end position="364"/>
    </location>
</feature>
<keyword evidence="4 8" id="KW-0812">Transmembrane</keyword>
<dbReference type="PANTHER" id="PTHR11040">
    <property type="entry name" value="ZINC/IRON TRANSPORTER"/>
    <property type="match status" value="1"/>
</dbReference>
<evidence type="ECO:0000256" key="3">
    <source>
        <dbReference type="ARBA" id="ARBA00022448"/>
    </source>
</evidence>
<feature type="transmembrane region" description="Helical" evidence="8">
    <location>
        <begin position="53"/>
        <end position="75"/>
    </location>
</feature>
<evidence type="ECO:0000313" key="10">
    <source>
        <dbReference type="Proteomes" id="UP001219933"/>
    </source>
</evidence>
<feature type="transmembrane region" description="Helical" evidence="8">
    <location>
        <begin position="270"/>
        <end position="294"/>
    </location>
</feature>
<feature type="transmembrane region" description="Helical" evidence="8">
    <location>
        <begin position="239"/>
        <end position="258"/>
    </location>
</feature>
<dbReference type="GO" id="GO:0005385">
    <property type="term" value="F:zinc ion transmembrane transporter activity"/>
    <property type="evidence" value="ECO:0007669"/>
    <property type="project" value="InterPro"/>
</dbReference>
<dbReference type="NCBIfam" id="TIGR00820">
    <property type="entry name" value="zip"/>
    <property type="match status" value="1"/>
</dbReference>
<dbReference type="InterPro" id="IPR003689">
    <property type="entry name" value="ZIP"/>
</dbReference>
<feature type="transmembrane region" description="Helical" evidence="8">
    <location>
        <begin position="306"/>
        <end position="330"/>
    </location>
</feature>
<feature type="transmembrane region" description="Helical" evidence="8">
    <location>
        <begin position="95"/>
        <end position="116"/>
    </location>
</feature>
<dbReference type="Pfam" id="PF02535">
    <property type="entry name" value="Zip"/>
    <property type="match status" value="1"/>
</dbReference>
<evidence type="ECO:0000256" key="7">
    <source>
        <dbReference type="ARBA" id="ARBA00023136"/>
    </source>
</evidence>
<evidence type="ECO:0000256" key="4">
    <source>
        <dbReference type="ARBA" id="ARBA00022692"/>
    </source>
</evidence>
<evidence type="ECO:0000313" key="9">
    <source>
        <dbReference type="EMBL" id="WFD35415.1"/>
    </source>
</evidence>
<keyword evidence="5 8" id="KW-1133">Transmembrane helix</keyword>
<comment type="subcellular location">
    <subcellularLocation>
        <location evidence="1 8">Membrane</location>
        <topology evidence="1 8">Multi-pass membrane protein</topology>
    </subcellularLocation>
</comment>
<dbReference type="EMBL" id="CP119879">
    <property type="protein sequence ID" value="WFD35415.1"/>
    <property type="molecule type" value="Genomic_DNA"/>
</dbReference>
<dbReference type="InterPro" id="IPR004698">
    <property type="entry name" value="Zn/Fe_permease_fun/pln"/>
</dbReference>
<organism evidence="9 10">
    <name type="scientific">Malassezia cuniculi</name>
    <dbReference type="NCBI Taxonomy" id="948313"/>
    <lineage>
        <taxon>Eukaryota</taxon>
        <taxon>Fungi</taxon>
        <taxon>Dikarya</taxon>
        <taxon>Basidiomycota</taxon>
        <taxon>Ustilaginomycotina</taxon>
        <taxon>Malasseziomycetes</taxon>
        <taxon>Malasseziales</taxon>
        <taxon>Malasseziaceae</taxon>
        <taxon>Malassezia</taxon>
    </lineage>
</organism>
<name>A0AAF0J6T9_9BASI</name>
<dbReference type="GO" id="GO:0005886">
    <property type="term" value="C:plasma membrane"/>
    <property type="evidence" value="ECO:0007669"/>
    <property type="project" value="TreeGrafter"/>
</dbReference>
<gene>
    <name evidence="9" type="ORF">MCUN1_002269</name>
</gene>
<proteinExistence type="inferred from homology"/>
<keyword evidence="7 8" id="KW-0472">Membrane</keyword>
<sequence>MDSEEALCTGHREEVDNVGLRIGAIFIMFASSAFFTVLPIFMRRFPSLRAPEWVFDMLKYFGSGVIIATSLIHLLEPATDALSAPCLNSDFQEYPMAYAFCLISMMVLFMSEFFAYRLGTRILGEKAVEGHHHAAGHIDAVIEAHDHEHGLSHADHAHHYNHNRHHQNMAVHNDDDIRDDKEKLLDDESDIAPVRSQDVTDASEIVGVFVLEFGVIFHSVIIGLTLATTPMEGDHGESFKVLFPVIVFHQLFEGIGLGSRLSYLPPTLGAWLPLILAFAYSIVTPVGMAIGLGLRESYTHDSPTGYYVTGIFDAISAGILLYTGLVELLAHDFIFSDKMRKAPLYVVAINMLEVCVGIAIMALLGKWA</sequence>
<keyword evidence="6 8" id="KW-0406">Ion transport</keyword>